<name>A0A5B8G2M0_9RHOB</name>
<gene>
    <name evidence="1" type="ORF">FDP22_17520</name>
</gene>
<dbReference type="OrthoDB" id="8448017at2"/>
<dbReference type="KEGG" id="ppru:FDP22_17520"/>
<dbReference type="SUPFAM" id="SSF158682">
    <property type="entry name" value="TerB-like"/>
    <property type="match status" value="1"/>
</dbReference>
<dbReference type="Gene3D" id="1.10.3680.10">
    <property type="entry name" value="TerB-like"/>
    <property type="match status" value="1"/>
</dbReference>
<dbReference type="RefSeq" id="WP_138575940.1">
    <property type="nucleotide sequence ID" value="NZ_CP040818.1"/>
</dbReference>
<accession>A0A5B8G2M0</accession>
<sequence length="142" mass="15295">MDVEHSFSPQDALVAVMVATSAADENLSTTELLVITRIIDTLPVFAGYDGDRVKTVSQSVFDLFEVEDGIEALLGLVREALPEGFNETAYALACDVAAADGNVKMSELEFLQILRHDLGVGRLAGAAIERGARARFQRLPAE</sequence>
<organism evidence="1 2">
    <name type="scientific">Paroceanicella profunda</name>
    <dbReference type="NCBI Taxonomy" id="2579971"/>
    <lineage>
        <taxon>Bacteria</taxon>
        <taxon>Pseudomonadati</taxon>
        <taxon>Pseudomonadota</taxon>
        <taxon>Alphaproteobacteria</taxon>
        <taxon>Rhodobacterales</taxon>
        <taxon>Paracoccaceae</taxon>
        <taxon>Paroceanicella</taxon>
    </lineage>
</organism>
<proteinExistence type="predicted"/>
<dbReference type="EMBL" id="CP040818">
    <property type="protein sequence ID" value="QDL93422.1"/>
    <property type="molecule type" value="Genomic_DNA"/>
</dbReference>
<reference evidence="1 2" key="1">
    <citation type="submission" date="2019-06" db="EMBL/GenBank/DDBJ databases">
        <title>Genome sequence of Rhodobacteraceae bacterium D4M1.</title>
        <authorList>
            <person name="Cao J."/>
        </authorList>
    </citation>
    <scope>NUCLEOTIDE SEQUENCE [LARGE SCALE GENOMIC DNA]</scope>
    <source>
        <strain evidence="1 2">D4M1</strain>
    </source>
</reference>
<dbReference type="CDD" id="cd07176">
    <property type="entry name" value="terB"/>
    <property type="match status" value="1"/>
</dbReference>
<evidence type="ECO:0000313" key="1">
    <source>
        <dbReference type="EMBL" id="QDL93422.1"/>
    </source>
</evidence>
<dbReference type="InterPro" id="IPR029024">
    <property type="entry name" value="TerB-like"/>
</dbReference>
<keyword evidence="2" id="KW-1185">Reference proteome</keyword>
<dbReference type="AlphaFoldDB" id="A0A5B8G2M0"/>
<evidence type="ECO:0000313" key="2">
    <source>
        <dbReference type="Proteomes" id="UP000305888"/>
    </source>
</evidence>
<dbReference type="Proteomes" id="UP000305888">
    <property type="component" value="Chromosome"/>
</dbReference>
<protein>
    <submittedName>
        <fullName evidence="1">2-dehydro-3-deoxyphosphooctonate aldolase</fullName>
    </submittedName>
</protein>